<keyword evidence="3" id="KW-0456">Lyase</keyword>
<proteinExistence type="predicted"/>
<dbReference type="RefSeq" id="WP_077538599.1">
    <property type="nucleotide sequence ID" value="NZ_CP019633.1"/>
</dbReference>
<dbReference type="InterPro" id="IPR017853">
    <property type="entry name" value="GH"/>
</dbReference>
<feature type="domain" description="Golvesin/Xly CBD-like" evidence="2">
    <location>
        <begin position="321"/>
        <end position="460"/>
    </location>
</feature>
<evidence type="ECO:0000256" key="1">
    <source>
        <dbReference type="SAM" id="SignalP"/>
    </source>
</evidence>
<keyword evidence="4" id="KW-1185">Reference proteome</keyword>
<dbReference type="Proteomes" id="UP000188273">
    <property type="component" value="Chromosome"/>
</dbReference>
<dbReference type="OrthoDB" id="287984at2"/>
<accession>A0A1Q2HLZ3</accession>
<dbReference type="STRING" id="1940790.L21SP3_00156"/>
<name>A0A1Q2HLZ3_9BACT</name>
<feature type="chain" id="PRO_5012094594" evidence="1">
    <location>
        <begin position="29"/>
        <end position="928"/>
    </location>
</feature>
<dbReference type="SUPFAM" id="SSF51445">
    <property type="entry name" value="(Trans)glycosidases"/>
    <property type="match status" value="1"/>
</dbReference>
<protein>
    <submittedName>
        <fullName evidence="3">Xanthan lyase</fullName>
        <ecNumber evidence="3">4.2.2.12</ecNumber>
    </submittedName>
</protein>
<reference evidence="4" key="1">
    <citation type="submission" date="2017-02" db="EMBL/GenBank/DDBJ databases">
        <title>Comparative genomics and description of representatives of a novel lineage of planctomycetes thriving in anoxic sediments.</title>
        <authorList>
            <person name="Spring S."/>
            <person name="Bunk B."/>
            <person name="Sproer C."/>
            <person name="Klenk H.-P."/>
        </authorList>
    </citation>
    <scope>NUCLEOTIDE SEQUENCE [LARGE SCALE GENOMIC DNA]</scope>
    <source>
        <strain evidence="4">L21-RPul-D3</strain>
    </source>
</reference>
<gene>
    <name evidence="3" type="primary">xly_2</name>
    <name evidence="3" type="ORF">L21SP3_00156</name>
</gene>
<dbReference type="EC" id="4.2.2.12" evidence="3"/>
<organism evidence="3 4">
    <name type="scientific">Sedimentisphaera cyanobacteriorum</name>
    <dbReference type="NCBI Taxonomy" id="1940790"/>
    <lineage>
        <taxon>Bacteria</taxon>
        <taxon>Pseudomonadati</taxon>
        <taxon>Planctomycetota</taxon>
        <taxon>Phycisphaerae</taxon>
        <taxon>Sedimentisphaerales</taxon>
        <taxon>Sedimentisphaeraceae</taxon>
        <taxon>Sedimentisphaera</taxon>
    </lineage>
</organism>
<sequence precursor="true">MMIKSVIRISELVAFLAVILFLSSSALSAENVFTYDFTELDAEVSKGVSLEVRKDSAKWYGREQGYQHAYLSEKKQFVEFAVNVPEPGMYALKVKQLNQPDNGIYQLLLGSENDGFALAGGGLKIDQADLCGEYSFRNVNLGVHRFQTAGLKKFRFKTVGKNKDSKSYNLSFSELTLMKILPLEVSDFSDMEYVSDVNSQDGFYYRIKSDAPGEVVKYPVKAEKEGFYAIVIRNVLSPAGAEYKVSFDNKNLGSKIDSFNPDLQYSMFTAGVIEVDSPGEHIVELKITGKNSISSGYSLNFDTIRLVDPDIIVTSGWGVNSSRVKGWWPKSTYADNYYGRFYRYSRAGHTRFYRNLKPSDEPEIIAWWPWQPDFQGFLASGWYNVYYWLPDGDPDRASNAKYTVHHISGQTTYTVDQRKTGGEWKLLGSHFFEKGRAGRSGYVELSNDADGVVIADSIKYEYAEKQGLEPKSQSLQDAESGSYTVQLAQEKQTVWGLGVEIQPEAERRGGINRSKGIPGDLTESERKRFYNELLGFGHGFRYMRLPMGLFYTGLDDEKKQFQQNWSSQNEQLAEMIQESGIEGFNFEYWSPAPYFKSNNRFVGGSLKKFDEKFLTEFGNSIVKDLKYVQENIAPVKMFSLQNEPTVGEAGYGCCEYSGQEYCDTFRAVAPIVKNEFPELFIHADSQAGQYGKGSILIRDDSKAIEYVDGWSWHRVGKNSDEQIKYSDSKFKKDTQGRPVLNVEFEYLDGAGSQWRFVNTAQSIMNWFAFNESPAWFWLHALKPTDTLIGERFGLGFWRPSSDNDFTRYVDIKKNHWQYNWYHWNAIAGFLKYMPWDSVICRVDEDQTRKNQRILAWKTPEGKLVLALTNRSCDAPFKFNLDVGVDAEFKGYRYTSQTRNNIGKYAGIRRGREFSRELKPFTVEFWVQQ</sequence>
<evidence type="ECO:0000313" key="3">
    <source>
        <dbReference type="EMBL" id="AQQ08380.1"/>
    </source>
</evidence>
<dbReference type="Gene3D" id="3.20.20.80">
    <property type="entry name" value="Glycosidases"/>
    <property type="match status" value="1"/>
</dbReference>
<dbReference type="InterPro" id="IPR033803">
    <property type="entry name" value="CBD-like_Golvesin-Xly"/>
</dbReference>
<evidence type="ECO:0000259" key="2">
    <source>
        <dbReference type="Pfam" id="PF25275"/>
    </source>
</evidence>
<evidence type="ECO:0000313" key="4">
    <source>
        <dbReference type="Proteomes" id="UP000188273"/>
    </source>
</evidence>
<dbReference type="GO" id="GO:0047492">
    <property type="term" value="F:xanthan lyase activity"/>
    <property type="evidence" value="ECO:0007669"/>
    <property type="project" value="UniProtKB-EC"/>
</dbReference>
<dbReference type="Pfam" id="PF25275">
    <property type="entry name" value="Golvesin_C"/>
    <property type="match status" value="1"/>
</dbReference>
<dbReference type="KEGG" id="pbu:L21SP3_00156"/>
<feature type="signal peptide" evidence="1">
    <location>
        <begin position="1"/>
        <end position="28"/>
    </location>
</feature>
<keyword evidence="1" id="KW-0732">Signal</keyword>
<dbReference type="AlphaFoldDB" id="A0A1Q2HLZ3"/>
<dbReference type="EMBL" id="CP019633">
    <property type="protein sequence ID" value="AQQ08380.1"/>
    <property type="molecule type" value="Genomic_DNA"/>
</dbReference>